<name>A0A191UFR0_9BURK</name>
<proteinExistence type="predicted"/>
<dbReference type="Pfam" id="PF14384">
    <property type="entry name" value="BrnA_antitoxin"/>
    <property type="match status" value="1"/>
</dbReference>
<dbReference type="RefSeq" id="WP_068948795.1">
    <property type="nucleotide sequence ID" value="NZ_CP015922.1"/>
</dbReference>
<dbReference type="Proteomes" id="UP000078463">
    <property type="component" value="Chromosome"/>
</dbReference>
<dbReference type="EMBL" id="CP015922">
    <property type="protein sequence ID" value="ANI99787.1"/>
    <property type="molecule type" value="Genomic_DNA"/>
</dbReference>
<accession>A0A191UFR0</accession>
<gene>
    <name evidence="1" type="ORF">A8O14_06705</name>
</gene>
<organism evidence="1 2">
    <name type="scientific">Polynucleobacter wuianus</name>
    <dbReference type="NCBI Taxonomy" id="1743168"/>
    <lineage>
        <taxon>Bacteria</taxon>
        <taxon>Pseudomonadati</taxon>
        <taxon>Pseudomonadota</taxon>
        <taxon>Betaproteobacteria</taxon>
        <taxon>Burkholderiales</taxon>
        <taxon>Burkholderiaceae</taxon>
        <taxon>Polynucleobacter</taxon>
    </lineage>
</organism>
<reference evidence="2" key="1">
    <citation type="submission" date="2016-05" db="EMBL/GenBank/DDBJ databases">
        <title>Polynucleobacter sp. QLW-P1FAT50C-4 genome.</title>
        <authorList>
            <person name="Hahn M.W."/>
        </authorList>
    </citation>
    <scope>NUCLEOTIDE SEQUENCE [LARGE SCALE GENOMIC DNA]</scope>
    <source>
        <strain evidence="2">QLW-P1FAT50C-4</strain>
    </source>
</reference>
<sequence length="90" mass="10227">MNRKTKNDKDDFEWTETELKVSKKINSLPKSLQLKLAARKTRGPQTSPTKVSTTIRLSSDVIASFKATGSGWQTKIDHALKQWLEEHTLT</sequence>
<evidence type="ECO:0008006" key="3">
    <source>
        <dbReference type="Google" id="ProtNLM"/>
    </source>
</evidence>
<evidence type="ECO:0000313" key="1">
    <source>
        <dbReference type="EMBL" id="ANI99787.1"/>
    </source>
</evidence>
<keyword evidence="2" id="KW-1185">Reference proteome</keyword>
<dbReference type="AlphaFoldDB" id="A0A191UFR0"/>
<dbReference type="KEGG" id="pwu:A8O14_06705"/>
<dbReference type="STRING" id="1743168.A8O14_06705"/>
<evidence type="ECO:0000313" key="2">
    <source>
        <dbReference type="Proteomes" id="UP000078463"/>
    </source>
</evidence>
<protein>
    <recommendedName>
        <fullName evidence="3">BrnA antitoxin family protein</fullName>
    </recommendedName>
</protein>
<dbReference type="InterPro" id="IPR025528">
    <property type="entry name" value="BrnA_antitoxin"/>
</dbReference>
<dbReference type="OrthoDB" id="9796641at2"/>